<sequence length="799" mass="88273">MSSSSYISHSAVPSGPGSSTSATTRDSNNNAMDGDNLLKLALKKPKSWKWELTTSSSSPSISFPKIQLFDSRTGELMVQVDKPDCVVKSEELIGSGDGSERSRSSQERKGRDQRYRRSRSTCIREKVTTSSDYLSDVFAQLQNKGLGHKLATSVTQYRVEETEEEVDTGGYGLQKSQSAREIRRSASVEQKRKILKSPSSRSGSMLGRISECYKSSTEEEPPQQPEAPPAPALAPTIPEISEIVEEPQPKPTPEEENKNKIYKLVRSNVGTLIVREESFHTQRSLRRRRQQLQEQSTIPEGEPQVDKRITISDIPDSSYNDTIREIDSLISKVMLSHNLQDVHESRSIQSRGRSSTQQNGEVESVRKRRARRSASAGSNASSCGSRRGRNSPLVTAPTGSSSSDEDLVSLAESRFGSLKRRGRAKYKRNSTGQVHEVYSGLVNGVSRQHESNVRRSTTVSSNNSTTVEIEECESVSLSSFQSNSAPGSQQTTIVSEKSSSTSLSTLSPPSPAAETCGEVSSSRWGARPSKADTVIRDWERVQEQATTKVSSVRKDDVETKIDCLEVECVDAMTVDETKSQLHSRGMESNDDEKMTATEAVVVASTEEKVDETVINQVDECRYDNPETGNTDTKTPEIILNGINEVSNGYDDANVQTRDQDRSKHDAVTVELQNLNSTRLDESKSTSSFQRNLAKDCISSKYEKNLNVTSRDVSRRSPTNIQRFGSFKFPRHIDGSNVSSSSLAWSYLPQLTTSHSTSSLSSLRSNSGHAATSSQSPVQRRQLKSYAQRHHRSSFHVVPN</sequence>
<feature type="compositionally biased region" description="Pro residues" evidence="1">
    <location>
        <begin position="222"/>
        <end position="232"/>
    </location>
</feature>
<feature type="compositionally biased region" description="Basic and acidic residues" evidence="1">
    <location>
        <begin position="178"/>
        <end position="192"/>
    </location>
</feature>
<reference evidence="2" key="2">
    <citation type="submission" date="2020-05" db="UniProtKB">
        <authorList>
            <consortium name="EnsemblMetazoa"/>
        </authorList>
    </citation>
    <scope>IDENTIFICATION</scope>
    <source>
        <strain evidence="2">LVP_AGWG</strain>
    </source>
</reference>
<keyword evidence="3" id="KW-1185">Reference proteome</keyword>
<feature type="region of interest" description="Disordered" evidence="1">
    <location>
        <begin position="89"/>
        <end position="122"/>
    </location>
</feature>
<evidence type="ECO:0000313" key="3">
    <source>
        <dbReference type="Proteomes" id="UP000008820"/>
    </source>
</evidence>
<protein>
    <submittedName>
        <fullName evidence="2">Uncharacterized protein</fullName>
    </submittedName>
</protein>
<dbReference type="Proteomes" id="UP000008820">
    <property type="component" value="Chromosome 1"/>
</dbReference>
<reference evidence="2 3" key="1">
    <citation type="submission" date="2017-06" db="EMBL/GenBank/DDBJ databases">
        <title>Aedes aegypti genome working group (AGWG) sequencing and assembly.</title>
        <authorList>
            <consortium name="Aedes aegypti Genome Working Group (AGWG)"/>
            <person name="Matthews B.J."/>
        </authorList>
    </citation>
    <scope>NUCLEOTIDE SEQUENCE [LARGE SCALE GENOMIC DNA]</scope>
    <source>
        <strain evidence="2 3">LVP_AGWG</strain>
    </source>
</reference>
<feature type="compositionally biased region" description="Basic residues" evidence="1">
    <location>
        <begin position="780"/>
        <end position="793"/>
    </location>
</feature>
<feature type="compositionally biased region" description="Low complexity" evidence="1">
    <location>
        <begin position="454"/>
        <end position="467"/>
    </location>
</feature>
<feature type="region of interest" description="Disordered" evidence="1">
    <location>
        <begin position="1"/>
        <end position="38"/>
    </location>
</feature>
<feature type="compositionally biased region" description="Polar residues" evidence="1">
    <location>
        <begin position="479"/>
        <end position="497"/>
    </location>
</feature>
<feature type="region of interest" description="Disordered" evidence="1">
    <location>
        <begin position="447"/>
        <end position="467"/>
    </location>
</feature>
<evidence type="ECO:0000256" key="1">
    <source>
        <dbReference type="SAM" id="MobiDB-lite"/>
    </source>
</evidence>
<feature type="compositionally biased region" description="Polar residues" evidence="1">
    <location>
        <begin position="767"/>
        <end position="778"/>
    </location>
</feature>
<organism evidence="2 3">
    <name type="scientific">Aedes aegypti</name>
    <name type="common">Yellowfever mosquito</name>
    <name type="synonym">Culex aegypti</name>
    <dbReference type="NCBI Taxonomy" id="7159"/>
    <lineage>
        <taxon>Eukaryota</taxon>
        <taxon>Metazoa</taxon>
        <taxon>Ecdysozoa</taxon>
        <taxon>Arthropoda</taxon>
        <taxon>Hexapoda</taxon>
        <taxon>Insecta</taxon>
        <taxon>Pterygota</taxon>
        <taxon>Neoptera</taxon>
        <taxon>Endopterygota</taxon>
        <taxon>Diptera</taxon>
        <taxon>Nematocera</taxon>
        <taxon>Culicoidea</taxon>
        <taxon>Culicidae</taxon>
        <taxon>Culicinae</taxon>
        <taxon>Aedini</taxon>
        <taxon>Aedes</taxon>
        <taxon>Stegomyia</taxon>
    </lineage>
</organism>
<accession>A0A6I8U1Y9</accession>
<name>A0A6I8U1Y9_AEDAE</name>
<feature type="compositionally biased region" description="Low complexity" evidence="1">
    <location>
        <begin position="498"/>
        <end position="507"/>
    </location>
</feature>
<feature type="compositionally biased region" description="Low complexity" evidence="1">
    <location>
        <begin position="755"/>
        <end position="766"/>
    </location>
</feature>
<feature type="compositionally biased region" description="Low complexity" evidence="1">
    <location>
        <begin position="373"/>
        <end position="385"/>
    </location>
</feature>
<dbReference type="AlphaFoldDB" id="A0A6I8U1Y9"/>
<feature type="compositionally biased region" description="Basic and acidic residues" evidence="1">
    <location>
        <begin position="98"/>
        <end position="115"/>
    </location>
</feature>
<feature type="compositionally biased region" description="Low complexity" evidence="1">
    <location>
        <begin position="10"/>
        <end position="23"/>
    </location>
</feature>
<feature type="compositionally biased region" description="Polar residues" evidence="1">
    <location>
        <begin position="347"/>
        <end position="361"/>
    </location>
</feature>
<proteinExistence type="predicted"/>
<dbReference type="InParanoid" id="A0A6I8U1Y9"/>
<dbReference type="Pfam" id="PF16063">
    <property type="entry name" value="DUF4805"/>
    <property type="match status" value="1"/>
</dbReference>
<evidence type="ECO:0000313" key="2">
    <source>
        <dbReference type="EnsemblMetazoa" id="AAEL021017-PA"/>
    </source>
</evidence>
<feature type="region of interest" description="Disordered" evidence="1">
    <location>
        <begin position="479"/>
        <end position="530"/>
    </location>
</feature>
<dbReference type="EnsemblMetazoa" id="AAEL021017-RA">
    <property type="protein sequence ID" value="AAEL021017-PA"/>
    <property type="gene ID" value="AAEL021017"/>
</dbReference>
<feature type="region of interest" description="Disordered" evidence="1">
    <location>
        <begin position="159"/>
        <end position="259"/>
    </location>
</feature>
<feature type="region of interest" description="Disordered" evidence="1">
    <location>
        <begin position="278"/>
        <end position="307"/>
    </location>
</feature>
<gene>
    <name evidence="2" type="primary">110676157</name>
</gene>
<feature type="region of interest" description="Disordered" evidence="1">
    <location>
        <begin position="343"/>
        <end position="407"/>
    </location>
</feature>
<dbReference type="OrthoDB" id="165498at2759"/>
<dbReference type="InterPro" id="IPR032064">
    <property type="entry name" value="DUF4805"/>
</dbReference>
<feature type="region of interest" description="Disordered" evidence="1">
    <location>
        <begin position="755"/>
        <end position="799"/>
    </location>
</feature>